<reference evidence="1" key="1">
    <citation type="submission" date="2022-10" db="EMBL/GenBank/DDBJ databases">
        <title>The complete genomes of actinobacterial strains from the NBC collection.</title>
        <authorList>
            <person name="Joergensen T.S."/>
            <person name="Alvarez Arevalo M."/>
            <person name="Sterndorff E.B."/>
            <person name="Faurdal D."/>
            <person name="Vuksanovic O."/>
            <person name="Mourched A.-S."/>
            <person name="Charusanti P."/>
            <person name="Shaw S."/>
            <person name="Blin K."/>
            <person name="Weber T."/>
        </authorList>
    </citation>
    <scope>NUCLEOTIDE SEQUENCE</scope>
    <source>
        <strain evidence="1">NBC_00093</strain>
    </source>
</reference>
<dbReference type="AlphaFoldDB" id="A0AAU2AB09"/>
<sequence>MSDEQIALMARSLDIMARTLRDKPGTSDNTCDAMFEGLASDVRNLAAQNPERVKELVGALTRSENSADRELAVTSVESLIGYDYVFTRETLLHLYLDRYDHEDRGGVGEAAISVLHRLSENTLTPEQLADFNMCLRFRGGPEL</sequence>
<evidence type="ECO:0000313" key="1">
    <source>
        <dbReference type="EMBL" id="WTT21385.1"/>
    </source>
</evidence>
<organism evidence="1">
    <name type="scientific">Streptomyces sp. NBC_00093</name>
    <dbReference type="NCBI Taxonomy" id="2975649"/>
    <lineage>
        <taxon>Bacteria</taxon>
        <taxon>Bacillati</taxon>
        <taxon>Actinomycetota</taxon>
        <taxon>Actinomycetes</taxon>
        <taxon>Kitasatosporales</taxon>
        <taxon>Streptomycetaceae</taxon>
        <taxon>Streptomyces</taxon>
    </lineage>
</organism>
<gene>
    <name evidence="1" type="ORF">OHA22_40580</name>
</gene>
<protein>
    <submittedName>
        <fullName evidence="1">Uncharacterized protein</fullName>
    </submittedName>
</protein>
<name>A0AAU2AB09_9ACTN</name>
<proteinExistence type="predicted"/>
<dbReference type="EMBL" id="CP108222">
    <property type="protein sequence ID" value="WTT21385.1"/>
    <property type="molecule type" value="Genomic_DNA"/>
</dbReference>
<accession>A0AAU2AB09</accession>